<comment type="caution">
    <text evidence="1">The sequence shown here is derived from an EMBL/GenBank/DDBJ whole genome shotgun (WGS) entry which is preliminary data.</text>
</comment>
<dbReference type="SUPFAM" id="SSF56281">
    <property type="entry name" value="Metallo-hydrolase/oxidoreductase"/>
    <property type="match status" value="1"/>
</dbReference>
<accession>A0A077MF91</accession>
<gene>
    <name evidence="1" type="ORF">BN13_50026</name>
</gene>
<dbReference type="AlphaFoldDB" id="A0A077MF91"/>
<dbReference type="Gene3D" id="3.60.15.10">
    <property type="entry name" value="Ribonuclease Z/Hydroxyacylglutathione hydrolase-like"/>
    <property type="match status" value="1"/>
</dbReference>
<dbReference type="RefSeq" id="WP_048543901.1">
    <property type="nucleotide sequence ID" value="NZ_HF571038.1"/>
</dbReference>
<sequence length="216" mass="23562">MRITHLGHACLLIEAAGQRILIDPGAFVPDFAEATDLDAIVVTHQHADHLDQKRVLDIRRRNRSAFVLADPQSTAILVGLGIDTTAQNGTDHHVGPITIRPVGKKHALIHKDWPIIDNVGVVLTAPDEPSIYHPGDTLAEDPGEVDIACFPLNAPWQRSREMTRFLRRLEVARAIPIHDGLLNETGRKLYLSQARTLGCATTEIVDLAGGGPVDLT</sequence>
<name>A0A077MF91_9MICO</name>
<dbReference type="OrthoDB" id="3190691at2"/>
<dbReference type="PANTHER" id="PTHR43546">
    <property type="entry name" value="UPF0173 METAL-DEPENDENT HYDROLASE MJ1163-RELATED"/>
    <property type="match status" value="1"/>
</dbReference>
<dbReference type="EMBL" id="CAJC01000161">
    <property type="protein sequence ID" value="CCI53857.1"/>
    <property type="molecule type" value="Genomic_DNA"/>
</dbReference>
<dbReference type="Proteomes" id="UP000035720">
    <property type="component" value="Unassembled WGS sequence"/>
</dbReference>
<evidence type="ECO:0000313" key="1">
    <source>
        <dbReference type="EMBL" id="CCI53857.1"/>
    </source>
</evidence>
<dbReference type="InterPro" id="IPR050114">
    <property type="entry name" value="UPF0173_UPF0282_UlaG_hydrolase"/>
</dbReference>
<dbReference type="Pfam" id="PF13483">
    <property type="entry name" value="Lactamase_B_3"/>
    <property type="match status" value="1"/>
</dbReference>
<dbReference type="STRING" id="1193518.BN13_50026"/>
<protein>
    <recommendedName>
        <fullName evidence="3">Metallo-beta-lactamase domain-containing protein</fullName>
    </recommendedName>
</protein>
<evidence type="ECO:0000313" key="2">
    <source>
        <dbReference type="Proteomes" id="UP000035720"/>
    </source>
</evidence>
<evidence type="ECO:0008006" key="3">
    <source>
        <dbReference type="Google" id="ProtNLM"/>
    </source>
</evidence>
<dbReference type="PANTHER" id="PTHR43546:SF3">
    <property type="entry name" value="UPF0173 METAL-DEPENDENT HYDROLASE MJ1163"/>
    <property type="match status" value="1"/>
</dbReference>
<reference evidence="1 2" key="1">
    <citation type="journal article" date="2013" name="ISME J.">
        <title>A metabolic model for members of the genus Tetrasphaera involved in enhanced biological phosphorus removal.</title>
        <authorList>
            <person name="Kristiansen R."/>
            <person name="Nguyen H.T.T."/>
            <person name="Saunders A.M."/>
            <person name="Nielsen J.L."/>
            <person name="Wimmer R."/>
            <person name="Le V.Q."/>
            <person name="McIlroy S.J."/>
            <person name="Petrovski S."/>
            <person name="Seviour R.J."/>
            <person name="Calteau A."/>
            <person name="Nielsen K.L."/>
            <person name="Nielsen P.H."/>
        </authorList>
    </citation>
    <scope>NUCLEOTIDE SEQUENCE [LARGE SCALE GENOMIC DNA]</scope>
    <source>
        <strain evidence="1 2">Ben 74</strain>
    </source>
</reference>
<keyword evidence="2" id="KW-1185">Reference proteome</keyword>
<organism evidence="1 2">
    <name type="scientific">Nostocoides jenkinsii Ben 74</name>
    <dbReference type="NCBI Taxonomy" id="1193518"/>
    <lineage>
        <taxon>Bacteria</taxon>
        <taxon>Bacillati</taxon>
        <taxon>Actinomycetota</taxon>
        <taxon>Actinomycetes</taxon>
        <taxon>Micrococcales</taxon>
        <taxon>Intrasporangiaceae</taxon>
        <taxon>Nostocoides</taxon>
    </lineage>
</organism>
<dbReference type="InterPro" id="IPR036866">
    <property type="entry name" value="RibonucZ/Hydroxyglut_hydro"/>
</dbReference>
<proteinExistence type="predicted"/>